<gene>
    <name evidence="11" type="ordered locus">Caul_5441</name>
</gene>
<dbReference type="GO" id="GO:0005506">
    <property type="term" value="F:iron ion binding"/>
    <property type="evidence" value="ECO:0007669"/>
    <property type="project" value="UniProtKB-UniRule"/>
</dbReference>
<evidence type="ECO:0000259" key="10">
    <source>
        <dbReference type="PROSITE" id="PS50903"/>
    </source>
</evidence>
<dbReference type="PANTHER" id="PTHR47627">
    <property type="entry name" value="RUBREDOXIN"/>
    <property type="match status" value="1"/>
</dbReference>
<organism evidence="11">
    <name type="scientific">Caulobacter sp. (strain K31)</name>
    <dbReference type="NCBI Taxonomy" id="366602"/>
    <lineage>
        <taxon>Bacteria</taxon>
        <taxon>Pseudomonadati</taxon>
        <taxon>Pseudomonadota</taxon>
        <taxon>Alphaproteobacteria</taxon>
        <taxon>Caulobacterales</taxon>
        <taxon>Caulobacteraceae</taxon>
        <taxon>Caulobacter</taxon>
    </lineage>
</organism>
<dbReference type="eggNOG" id="COG1773">
    <property type="taxonomic scope" value="Bacteria"/>
</dbReference>
<comment type="similarity">
    <text evidence="4 9">Belongs to the rubredoxin family.</text>
</comment>
<protein>
    <recommendedName>
        <fullName evidence="9">Rubredoxin</fullName>
    </recommendedName>
</protein>
<dbReference type="OrthoDB" id="9808980at2"/>
<sequence length="72" mass="7619">MIGGGQGAEPSGAAVETEPFAKWHCVTCGHIYDEALGDPDAGVEPGTRWADVPADWYCPDCGATKEDYEPYG</sequence>
<geneLocation type="plasmid" evidence="11">
    <name>pCAUL02</name>
</geneLocation>
<evidence type="ECO:0000256" key="9">
    <source>
        <dbReference type="RuleBase" id="RU003820"/>
    </source>
</evidence>
<comment type="function">
    <text evidence="2">Involved in the hydrocarbon hydroxylating system, which transfers electrons from NADH to rubredoxin reductase and then through rubredoxin to alkane 1 monooxygenase.</text>
</comment>
<evidence type="ECO:0000256" key="8">
    <source>
        <dbReference type="ARBA" id="ARBA00023004"/>
    </source>
</evidence>
<reference evidence="11" key="1">
    <citation type="submission" date="2008-01" db="EMBL/GenBank/DDBJ databases">
        <title>Complete sequence of plasmid2 pCAUL02 of Caulobacter sp. K31.</title>
        <authorList>
            <consortium name="US DOE Joint Genome Institute"/>
            <person name="Copeland A."/>
            <person name="Lucas S."/>
            <person name="Lapidus A."/>
            <person name="Barry K."/>
            <person name="Glavina del Rio T."/>
            <person name="Dalin E."/>
            <person name="Tice H."/>
            <person name="Pitluck S."/>
            <person name="Bruce D."/>
            <person name="Goodwin L."/>
            <person name="Thompson L.S."/>
            <person name="Brettin T."/>
            <person name="Detter J.C."/>
            <person name="Han C."/>
            <person name="Schmutz J."/>
            <person name="Larimer F."/>
            <person name="Land M."/>
            <person name="Hauser L."/>
            <person name="Kyrpides N."/>
            <person name="Kim E."/>
            <person name="Stephens C."/>
            <person name="Richardson P."/>
        </authorList>
    </citation>
    <scope>NUCLEOTIDE SEQUENCE [LARGE SCALE GENOMIC DNA]</scope>
    <source>
        <plasmid evidence="11">K31</plasmid>
        <plasmid evidence="11">pCAUL02</plasmid>
    </source>
</reference>
<dbReference type="PROSITE" id="PS50903">
    <property type="entry name" value="RUBREDOXIN_LIKE"/>
    <property type="match status" value="1"/>
</dbReference>
<keyword evidence="5" id="KW-0813">Transport</keyword>
<dbReference type="Gene3D" id="2.20.28.10">
    <property type="match status" value="1"/>
</dbReference>
<dbReference type="InterPro" id="IPR024935">
    <property type="entry name" value="Rubredoxin_dom"/>
</dbReference>
<comment type="cofactor">
    <cofactor evidence="1 9">
        <name>Fe(3+)</name>
        <dbReference type="ChEBI" id="CHEBI:29034"/>
    </cofactor>
</comment>
<evidence type="ECO:0000256" key="2">
    <source>
        <dbReference type="ARBA" id="ARBA00002792"/>
    </source>
</evidence>
<keyword evidence="8 9" id="KW-0408">Iron</keyword>
<dbReference type="SUPFAM" id="SSF57802">
    <property type="entry name" value="Rubredoxin-like"/>
    <property type="match status" value="1"/>
</dbReference>
<dbReference type="CDD" id="cd00730">
    <property type="entry name" value="rubredoxin"/>
    <property type="match status" value="1"/>
</dbReference>
<name>B0TA06_CAUSK</name>
<dbReference type="FunFam" id="2.20.28.10:FF:000001">
    <property type="entry name" value="Rubredoxin"/>
    <property type="match status" value="1"/>
</dbReference>
<evidence type="ECO:0000313" key="11">
    <source>
        <dbReference type="EMBL" id="ABZ74555.1"/>
    </source>
</evidence>
<dbReference type="PRINTS" id="PR00163">
    <property type="entry name" value="RUBREDOXIN"/>
</dbReference>
<keyword evidence="6 9" id="KW-0479">Metal-binding</keyword>
<feature type="domain" description="Rubredoxin-like" evidence="10">
    <location>
        <begin position="20"/>
        <end position="71"/>
    </location>
</feature>
<dbReference type="KEGG" id="cak:Caul_5441"/>
<dbReference type="Pfam" id="PF00301">
    <property type="entry name" value="Rubredoxin"/>
    <property type="match status" value="1"/>
</dbReference>
<dbReference type="InterPro" id="IPR024934">
    <property type="entry name" value="Rubredoxin-like_dom"/>
</dbReference>
<evidence type="ECO:0000256" key="5">
    <source>
        <dbReference type="ARBA" id="ARBA00022448"/>
    </source>
</evidence>
<dbReference type="GO" id="GO:0009055">
    <property type="term" value="F:electron transfer activity"/>
    <property type="evidence" value="ECO:0007669"/>
    <property type="project" value="TreeGrafter"/>
</dbReference>
<dbReference type="PANTHER" id="PTHR47627:SF1">
    <property type="entry name" value="RUBREDOXIN-1-RELATED"/>
    <property type="match status" value="1"/>
</dbReference>
<dbReference type="InterPro" id="IPR018527">
    <property type="entry name" value="Rubredoxin_Fe_BS"/>
</dbReference>
<dbReference type="EMBL" id="CP000929">
    <property type="protein sequence ID" value="ABZ74555.1"/>
    <property type="molecule type" value="Genomic_DNA"/>
</dbReference>
<dbReference type="PROSITE" id="PS00202">
    <property type="entry name" value="RUBREDOXIN"/>
    <property type="match status" value="1"/>
</dbReference>
<evidence type="ECO:0000256" key="1">
    <source>
        <dbReference type="ARBA" id="ARBA00001965"/>
    </source>
</evidence>
<evidence type="ECO:0000256" key="4">
    <source>
        <dbReference type="ARBA" id="ARBA00005337"/>
    </source>
</evidence>
<evidence type="ECO:0000256" key="6">
    <source>
        <dbReference type="ARBA" id="ARBA00022723"/>
    </source>
</evidence>
<dbReference type="AlphaFoldDB" id="B0TA06"/>
<comment type="pathway">
    <text evidence="3">Hydrocarbon metabolism; alkane degradation.</text>
</comment>
<dbReference type="HOGENOM" id="CLU_128747_1_0_5"/>
<evidence type="ECO:0000256" key="7">
    <source>
        <dbReference type="ARBA" id="ARBA00022982"/>
    </source>
</evidence>
<keyword evidence="11" id="KW-0614">Plasmid</keyword>
<proteinExistence type="inferred from homology"/>
<dbReference type="GO" id="GO:0043448">
    <property type="term" value="P:alkane catabolic process"/>
    <property type="evidence" value="ECO:0007669"/>
    <property type="project" value="TreeGrafter"/>
</dbReference>
<accession>B0TA06</accession>
<dbReference type="InterPro" id="IPR050526">
    <property type="entry name" value="Rubredoxin_ET"/>
</dbReference>
<keyword evidence="7 9" id="KW-0249">Electron transport</keyword>
<evidence type="ECO:0000256" key="3">
    <source>
        <dbReference type="ARBA" id="ARBA00004933"/>
    </source>
</evidence>